<feature type="domain" description="Aminoacyl-transfer RNA synthetases class-II family profile" evidence="17">
    <location>
        <begin position="298"/>
        <end position="442"/>
    </location>
</feature>
<comment type="subunit">
    <text evidence="4">Tetramer of two alpha and two beta subunits.</text>
</comment>
<dbReference type="GO" id="GO:0005829">
    <property type="term" value="C:cytosol"/>
    <property type="evidence" value="ECO:0007669"/>
    <property type="project" value="TreeGrafter"/>
</dbReference>
<dbReference type="EMBL" id="LSSL01002449">
    <property type="protein sequence ID" value="OLY81442.1"/>
    <property type="molecule type" value="Genomic_DNA"/>
</dbReference>
<dbReference type="GO" id="GO:0004826">
    <property type="term" value="F:phenylalanine-tRNA ligase activity"/>
    <property type="evidence" value="ECO:0007669"/>
    <property type="project" value="UniProtKB-EC"/>
</dbReference>
<dbReference type="EC" id="6.1.1.20" evidence="5"/>
<dbReference type="GO" id="GO:0000049">
    <property type="term" value="F:tRNA binding"/>
    <property type="evidence" value="ECO:0007669"/>
    <property type="project" value="InterPro"/>
</dbReference>
<comment type="catalytic activity">
    <reaction evidence="15">
        <text>tRNA(Phe) + L-phenylalanine + ATP = L-phenylalanyl-tRNA(Phe) + AMP + diphosphate + H(+)</text>
        <dbReference type="Rhea" id="RHEA:19413"/>
        <dbReference type="Rhea" id="RHEA-COMP:9668"/>
        <dbReference type="Rhea" id="RHEA-COMP:9699"/>
        <dbReference type="ChEBI" id="CHEBI:15378"/>
        <dbReference type="ChEBI" id="CHEBI:30616"/>
        <dbReference type="ChEBI" id="CHEBI:33019"/>
        <dbReference type="ChEBI" id="CHEBI:58095"/>
        <dbReference type="ChEBI" id="CHEBI:78442"/>
        <dbReference type="ChEBI" id="CHEBI:78531"/>
        <dbReference type="ChEBI" id="CHEBI:456215"/>
        <dbReference type="EC" id="6.1.1.20"/>
    </reaction>
</comment>
<dbReference type="NCBIfam" id="TIGR00468">
    <property type="entry name" value="pheS"/>
    <property type="match status" value="1"/>
</dbReference>
<name>A0A1R0GX31_9FUNG</name>
<evidence type="ECO:0000313" key="18">
    <source>
        <dbReference type="EMBL" id="OLY81442.1"/>
    </source>
</evidence>
<organism evidence="18 19">
    <name type="scientific">Smittium mucronatum</name>
    <dbReference type="NCBI Taxonomy" id="133383"/>
    <lineage>
        <taxon>Eukaryota</taxon>
        <taxon>Fungi</taxon>
        <taxon>Fungi incertae sedis</taxon>
        <taxon>Zoopagomycota</taxon>
        <taxon>Kickxellomycotina</taxon>
        <taxon>Harpellomycetes</taxon>
        <taxon>Harpellales</taxon>
        <taxon>Legeriomycetaceae</taxon>
        <taxon>Smittium</taxon>
    </lineage>
</organism>
<dbReference type="AlphaFoldDB" id="A0A1R0GX31"/>
<evidence type="ECO:0000256" key="8">
    <source>
        <dbReference type="ARBA" id="ARBA00022723"/>
    </source>
</evidence>
<dbReference type="InterPro" id="IPR002319">
    <property type="entry name" value="Phenylalanyl-tRNA_Synthase"/>
</dbReference>
<protein>
    <recommendedName>
        <fullName evidence="16">Probable phenylalanine--tRNA ligase alpha subunit</fullName>
        <ecNumber evidence="5">6.1.1.20</ecNumber>
    </recommendedName>
    <alternativeName>
        <fullName evidence="14">Phenylalanyl-tRNA synthetase alpha subunit</fullName>
    </alternativeName>
</protein>
<keyword evidence="13" id="KW-0030">Aminoacyl-tRNA synthetase</keyword>
<evidence type="ECO:0000256" key="15">
    <source>
        <dbReference type="ARBA" id="ARBA00049255"/>
    </source>
</evidence>
<dbReference type="GO" id="GO:0006432">
    <property type="term" value="P:phenylalanyl-tRNA aminoacylation"/>
    <property type="evidence" value="ECO:0007669"/>
    <property type="project" value="InterPro"/>
</dbReference>
<dbReference type="PROSITE" id="PS50862">
    <property type="entry name" value="AA_TRNA_LIGASE_II"/>
    <property type="match status" value="1"/>
</dbReference>
<dbReference type="Proteomes" id="UP000187455">
    <property type="component" value="Unassembled WGS sequence"/>
</dbReference>
<dbReference type="OrthoDB" id="238316at2759"/>
<proteinExistence type="inferred from homology"/>
<evidence type="ECO:0000256" key="3">
    <source>
        <dbReference type="ARBA" id="ARBA00006703"/>
    </source>
</evidence>
<evidence type="ECO:0000256" key="6">
    <source>
        <dbReference type="ARBA" id="ARBA00022490"/>
    </source>
</evidence>
<dbReference type="GO" id="GO:0046872">
    <property type="term" value="F:metal ion binding"/>
    <property type="evidence" value="ECO:0007669"/>
    <property type="project" value="UniProtKB-KW"/>
</dbReference>
<evidence type="ECO:0000256" key="11">
    <source>
        <dbReference type="ARBA" id="ARBA00022842"/>
    </source>
</evidence>
<comment type="cofactor">
    <cofactor evidence="1">
        <name>Mg(2+)</name>
        <dbReference type="ChEBI" id="CHEBI:18420"/>
    </cofactor>
</comment>
<dbReference type="PANTHER" id="PTHR11538:SF40">
    <property type="entry name" value="PHENYLALANINE--TRNA LIGASE ALPHA SUBUNIT"/>
    <property type="match status" value="1"/>
</dbReference>
<comment type="similarity">
    <text evidence="3">Belongs to the class-II aminoacyl-tRNA synthetase family. Phe-tRNA synthetase alpha subunit type 2 subfamily.</text>
</comment>
<dbReference type="SUPFAM" id="SSF55681">
    <property type="entry name" value="Class II aaRS and biotin synthetases"/>
    <property type="match status" value="1"/>
</dbReference>
<keyword evidence="19" id="KW-1185">Reference proteome</keyword>
<evidence type="ECO:0000256" key="14">
    <source>
        <dbReference type="ARBA" id="ARBA00030612"/>
    </source>
</evidence>
<dbReference type="STRING" id="133383.A0A1R0GX31"/>
<evidence type="ECO:0000313" key="19">
    <source>
        <dbReference type="Proteomes" id="UP000187455"/>
    </source>
</evidence>
<keyword evidence="9" id="KW-0547">Nucleotide-binding</keyword>
<dbReference type="GO" id="GO:0009328">
    <property type="term" value="C:phenylalanine-tRNA ligase complex"/>
    <property type="evidence" value="ECO:0007669"/>
    <property type="project" value="TreeGrafter"/>
</dbReference>
<dbReference type="InterPro" id="IPR006195">
    <property type="entry name" value="aa-tRNA-synth_II"/>
</dbReference>
<dbReference type="InterPro" id="IPR040725">
    <property type="entry name" value="PheRS_DBD3"/>
</dbReference>
<evidence type="ECO:0000256" key="13">
    <source>
        <dbReference type="ARBA" id="ARBA00023146"/>
    </source>
</evidence>
<dbReference type="Gene3D" id="3.30.930.10">
    <property type="entry name" value="Bira Bifunctional Protein, Domain 2"/>
    <property type="match status" value="1"/>
</dbReference>
<keyword evidence="10" id="KW-0067">ATP-binding</keyword>
<comment type="caution">
    <text evidence="18">The sequence shown here is derived from an EMBL/GenBank/DDBJ whole genome shotgun (WGS) entry which is preliminary data.</text>
</comment>
<sequence>MVEFSAIEKDEWVLTPEGTEIAKLGSHEARVFDAIPEGSEGISISDLAAKLGPSAKIGQGKAFQNKWVSKQGDKLVRMVPSITDTTKIQILEIQKNKTHEDPSVLKDLKRRKLIDKVKVLSYSAKKGVNFSTVIEKQETDLTVEMLQSGSWKTEKFKEYNFDAAGLPTKGGYLHPLLKVREEFQQIFFDMGFEEMPTYHYVDSSFWNFDALFIPQQHPARDLQDTFFIKDPAKAEELPECYKAVQKIHESGGFGSIGYRHKWSYEEAQKLVLRTHTTAVTGYVLYHLAQKLKPNPFKPIKMFSIDRVFRNESVDATHLAEFHQVEGIIADKDINLGSLISFMDTFFGKMGIKNLQFKPTYNPYTEPSMEIFSWHEGFGKWVEIGNSGLFRPELLRPLGVDPGVRVMGFGLSLERPTMIKYGIDNIRALVGHKVDLNMVERNPMCRLEKESSSRAFQHDFVED</sequence>
<reference evidence="18 19" key="1">
    <citation type="journal article" date="2016" name="Mol. Biol. Evol.">
        <title>Genome-Wide Survey of Gut Fungi (Harpellales) Reveals the First Horizontally Transferred Ubiquitin Gene from a Mosquito Host.</title>
        <authorList>
            <person name="Wang Y."/>
            <person name="White M.M."/>
            <person name="Kvist S."/>
            <person name="Moncalvo J.M."/>
        </authorList>
    </citation>
    <scope>NUCLEOTIDE SEQUENCE [LARGE SCALE GENOMIC DNA]</scope>
    <source>
        <strain evidence="18 19">ALG-7-W6</strain>
    </source>
</reference>
<evidence type="ECO:0000256" key="2">
    <source>
        <dbReference type="ARBA" id="ARBA00004496"/>
    </source>
</evidence>
<evidence type="ECO:0000256" key="16">
    <source>
        <dbReference type="ARBA" id="ARBA00071799"/>
    </source>
</evidence>
<evidence type="ECO:0000256" key="5">
    <source>
        <dbReference type="ARBA" id="ARBA00012814"/>
    </source>
</evidence>
<keyword evidence="6" id="KW-0963">Cytoplasm</keyword>
<keyword evidence="8" id="KW-0479">Metal-binding</keyword>
<dbReference type="FunFam" id="3.30.930.10:FF:000178">
    <property type="entry name" value="Phenylalanyl-tRNA synthetase subunit alpha"/>
    <property type="match status" value="1"/>
</dbReference>
<keyword evidence="7 18" id="KW-0436">Ligase</keyword>
<evidence type="ECO:0000256" key="12">
    <source>
        <dbReference type="ARBA" id="ARBA00022917"/>
    </source>
</evidence>
<accession>A0A1R0GX31</accession>
<evidence type="ECO:0000256" key="4">
    <source>
        <dbReference type="ARBA" id="ARBA00011209"/>
    </source>
</evidence>
<dbReference type="Pfam" id="PF18553">
    <property type="entry name" value="PheRS_DBD3"/>
    <property type="match status" value="1"/>
</dbReference>
<evidence type="ECO:0000259" key="17">
    <source>
        <dbReference type="PROSITE" id="PS50862"/>
    </source>
</evidence>
<evidence type="ECO:0000256" key="9">
    <source>
        <dbReference type="ARBA" id="ARBA00022741"/>
    </source>
</evidence>
<evidence type="ECO:0000256" key="1">
    <source>
        <dbReference type="ARBA" id="ARBA00001946"/>
    </source>
</evidence>
<dbReference type="FunFam" id="1.10.10.2330:FF:000002">
    <property type="entry name" value="Phenylalanyl-tRNA synthetase alpha chain"/>
    <property type="match status" value="1"/>
</dbReference>
<dbReference type="GO" id="GO:0005524">
    <property type="term" value="F:ATP binding"/>
    <property type="evidence" value="ECO:0007669"/>
    <property type="project" value="UniProtKB-KW"/>
</dbReference>
<keyword evidence="11" id="KW-0460">Magnesium</keyword>
<comment type="subcellular location">
    <subcellularLocation>
        <location evidence="2">Cytoplasm</location>
    </subcellularLocation>
</comment>
<dbReference type="Gene3D" id="1.10.10.2330">
    <property type="match status" value="1"/>
</dbReference>
<dbReference type="Pfam" id="PF01409">
    <property type="entry name" value="tRNA-synt_2d"/>
    <property type="match status" value="1"/>
</dbReference>
<evidence type="ECO:0000256" key="7">
    <source>
        <dbReference type="ARBA" id="ARBA00022598"/>
    </source>
</evidence>
<evidence type="ECO:0000256" key="10">
    <source>
        <dbReference type="ARBA" id="ARBA00022840"/>
    </source>
</evidence>
<dbReference type="InterPro" id="IPR004529">
    <property type="entry name" value="Phe-tRNA-synth_IIc_asu"/>
</dbReference>
<dbReference type="CDD" id="cd00496">
    <property type="entry name" value="PheRS_alpha_core"/>
    <property type="match status" value="1"/>
</dbReference>
<keyword evidence="12" id="KW-0648">Protein biosynthesis</keyword>
<dbReference type="PANTHER" id="PTHR11538">
    <property type="entry name" value="PHENYLALANYL-TRNA SYNTHETASE"/>
    <property type="match status" value="1"/>
</dbReference>
<dbReference type="InterPro" id="IPR045864">
    <property type="entry name" value="aa-tRNA-synth_II/BPL/LPL"/>
</dbReference>
<dbReference type="NCBIfam" id="NF003210">
    <property type="entry name" value="PRK04172.1"/>
    <property type="match status" value="1"/>
</dbReference>
<gene>
    <name evidence="18" type="ORF">AYI68_g4453</name>
</gene>